<sequence>MIMEEPTEDPGGQEASGGASGRQREHSPMLHLDLYNFESAEAEGSRYVLTSPRSLEACARCLVKPVELLARSLSDLVKEAPGRSMRVATGLCEVYEIERQRKLKMCREERERIIRQEKRRILPLIIGSSLGSPSTSKCPSRGELNSTTDPKRYESLPTTSHQRKSTPPSKDAHRTDTPPSKFHQKNKSPLTKGSKKHHAPTPKDQKNDPLLINRAESSEPYTSKEPVRAVPPKNKSQSLDSLQRMRDGASARTSSESATSSYSGDSMKDKTAQFPQRPQTLDTVNSLLGRSFSLGDLSHSPQTTKKVEKMVKEVKKLGVQELPQRDKKIAALMIARHQEENIRNEQRYWAHLQWDTQRKKSELKKEQEDKERHKFLVQGHRRWESQIKNRHNRISLEELGSSSLTQSRSLVQLEKWRDKSLETEKHKKGKKEKARLDDEQKKTHEEQKLKSNDQKEKESFNQEEEILQQNMLAGQSKKQEKEQHMQKSLQNKTDKIKHQILLQEISQKEESENEELRKNMEKNLHRAQENVEHLLEKRNQELKNKARKEELQILRARQVAEKKERERREHLEELVRTAERRLQHASQVAEEVVQHKAKKALEGRLEKEKIQRENRQKVQKNEDMKRQELVMSIEKKLERSEQIYKEKQTVLDNARSVARASFNIREKVRAETNTRTFDKMALEAELYASIDKN</sequence>
<dbReference type="PANTHER" id="PTHR33663">
    <property type="entry name" value="COILED-COIL DOMAIN-CONTAINING PROTEIN 177"/>
    <property type="match status" value="1"/>
</dbReference>
<dbReference type="PANTHER" id="PTHR33663:SF1">
    <property type="entry name" value="COILED-COIL DOMAIN-CONTAINING PROTEIN 177"/>
    <property type="match status" value="1"/>
</dbReference>
<keyword evidence="1" id="KW-0175">Coiled coil</keyword>
<evidence type="ECO:0000313" key="4">
    <source>
        <dbReference type="Proteomes" id="UP001295444"/>
    </source>
</evidence>
<feature type="region of interest" description="Disordered" evidence="2">
    <location>
        <begin position="131"/>
        <end position="280"/>
    </location>
</feature>
<feature type="region of interest" description="Disordered" evidence="2">
    <location>
        <begin position="421"/>
        <end position="495"/>
    </location>
</feature>
<name>A0AAD1TMW1_PELCU</name>
<evidence type="ECO:0000313" key="3">
    <source>
        <dbReference type="EMBL" id="CAH2328337.1"/>
    </source>
</evidence>
<feature type="compositionally biased region" description="Polar residues" evidence="2">
    <location>
        <begin position="131"/>
        <end position="148"/>
    </location>
</feature>
<feature type="compositionally biased region" description="Polar residues" evidence="2">
    <location>
        <begin position="156"/>
        <end position="168"/>
    </location>
</feature>
<organism evidence="3 4">
    <name type="scientific">Pelobates cultripes</name>
    <name type="common">Western spadefoot toad</name>
    <dbReference type="NCBI Taxonomy" id="61616"/>
    <lineage>
        <taxon>Eukaryota</taxon>
        <taxon>Metazoa</taxon>
        <taxon>Chordata</taxon>
        <taxon>Craniata</taxon>
        <taxon>Vertebrata</taxon>
        <taxon>Euteleostomi</taxon>
        <taxon>Amphibia</taxon>
        <taxon>Batrachia</taxon>
        <taxon>Anura</taxon>
        <taxon>Pelobatoidea</taxon>
        <taxon>Pelobatidae</taxon>
        <taxon>Pelobates</taxon>
    </lineage>
</organism>
<evidence type="ECO:0000256" key="2">
    <source>
        <dbReference type="SAM" id="MobiDB-lite"/>
    </source>
</evidence>
<proteinExistence type="predicted"/>
<feature type="coiled-coil region" evidence="1">
    <location>
        <begin position="502"/>
        <end position="627"/>
    </location>
</feature>
<dbReference type="InterPro" id="IPR029090">
    <property type="entry name" value="DUF4659"/>
</dbReference>
<protein>
    <recommendedName>
        <fullName evidence="5">Coiled-coil domain containing 177</fullName>
    </recommendedName>
</protein>
<dbReference type="Proteomes" id="UP001295444">
    <property type="component" value="Chromosome 13"/>
</dbReference>
<feature type="region of interest" description="Disordered" evidence="2">
    <location>
        <begin position="1"/>
        <end position="26"/>
    </location>
</feature>
<reference evidence="3" key="1">
    <citation type="submission" date="2022-03" db="EMBL/GenBank/DDBJ databases">
        <authorList>
            <person name="Alioto T."/>
            <person name="Alioto T."/>
            <person name="Gomez Garrido J."/>
        </authorList>
    </citation>
    <scope>NUCLEOTIDE SEQUENCE</scope>
</reference>
<feature type="compositionally biased region" description="Basic and acidic residues" evidence="2">
    <location>
        <begin position="434"/>
        <end position="460"/>
    </location>
</feature>
<evidence type="ECO:0000256" key="1">
    <source>
        <dbReference type="SAM" id="Coils"/>
    </source>
</evidence>
<accession>A0AAD1TMW1</accession>
<gene>
    <name evidence="3" type="ORF">PECUL_23A037932</name>
</gene>
<dbReference type="Pfam" id="PF15558">
    <property type="entry name" value="DUF4659"/>
    <property type="match status" value="1"/>
</dbReference>
<dbReference type="AlphaFoldDB" id="A0AAD1TMW1"/>
<keyword evidence="4" id="KW-1185">Reference proteome</keyword>
<feature type="compositionally biased region" description="Low complexity" evidence="2">
    <location>
        <begin position="250"/>
        <end position="265"/>
    </location>
</feature>
<evidence type="ECO:0008006" key="5">
    <source>
        <dbReference type="Google" id="ProtNLM"/>
    </source>
</evidence>
<dbReference type="EMBL" id="OW240924">
    <property type="protein sequence ID" value="CAH2328337.1"/>
    <property type="molecule type" value="Genomic_DNA"/>
</dbReference>